<accession>A0A8S0V328</accession>
<reference evidence="1 2" key="1">
    <citation type="submission" date="2019-12" db="EMBL/GenBank/DDBJ databases">
        <authorList>
            <person name="Alioto T."/>
            <person name="Alioto T."/>
            <person name="Gomez Garrido J."/>
        </authorList>
    </citation>
    <scope>NUCLEOTIDE SEQUENCE [LARGE SCALE GENOMIC DNA]</scope>
</reference>
<dbReference type="EMBL" id="CACTIH010009134">
    <property type="protein sequence ID" value="CAA3025457.1"/>
    <property type="molecule type" value="Genomic_DNA"/>
</dbReference>
<organism evidence="1 2">
    <name type="scientific">Olea europaea subsp. europaea</name>
    <dbReference type="NCBI Taxonomy" id="158383"/>
    <lineage>
        <taxon>Eukaryota</taxon>
        <taxon>Viridiplantae</taxon>
        <taxon>Streptophyta</taxon>
        <taxon>Embryophyta</taxon>
        <taxon>Tracheophyta</taxon>
        <taxon>Spermatophyta</taxon>
        <taxon>Magnoliopsida</taxon>
        <taxon>eudicotyledons</taxon>
        <taxon>Gunneridae</taxon>
        <taxon>Pentapetalae</taxon>
        <taxon>asterids</taxon>
        <taxon>lamiids</taxon>
        <taxon>Lamiales</taxon>
        <taxon>Oleaceae</taxon>
        <taxon>Oleeae</taxon>
        <taxon>Olea</taxon>
    </lineage>
</organism>
<evidence type="ECO:0000313" key="1">
    <source>
        <dbReference type="EMBL" id="CAA3025457.1"/>
    </source>
</evidence>
<protein>
    <submittedName>
        <fullName evidence="1">Uncharacterized protein</fullName>
    </submittedName>
</protein>
<name>A0A8S0V328_OLEEU</name>
<feature type="non-terminal residue" evidence="1">
    <location>
        <position position="1"/>
    </location>
</feature>
<keyword evidence="2" id="KW-1185">Reference proteome</keyword>
<proteinExistence type="predicted"/>
<gene>
    <name evidence="1" type="ORF">OLEA9_A109777</name>
</gene>
<comment type="caution">
    <text evidence="1">The sequence shown here is derived from an EMBL/GenBank/DDBJ whole genome shotgun (WGS) entry which is preliminary data.</text>
</comment>
<evidence type="ECO:0000313" key="2">
    <source>
        <dbReference type="Proteomes" id="UP000594638"/>
    </source>
</evidence>
<feature type="non-terminal residue" evidence="1">
    <location>
        <position position="58"/>
    </location>
</feature>
<dbReference type="AlphaFoldDB" id="A0A8S0V328"/>
<dbReference type="Proteomes" id="UP000594638">
    <property type="component" value="Unassembled WGS sequence"/>
</dbReference>
<sequence length="58" mass="6623">AAAGGFFFFFSYSLPPFATFVNLQNSFLVWTLPRHQSWASFTTAGIWAKFQETYSSVF</sequence>
<dbReference type="Gramene" id="OE9A109777T1">
    <property type="protein sequence ID" value="OE9A109777C1"/>
    <property type="gene ID" value="OE9A109777"/>
</dbReference>